<evidence type="ECO:0000313" key="2">
    <source>
        <dbReference type="EMBL" id="PLR96426.1"/>
    </source>
</evidence>
<organism evidence="1 3">
    <name type="scientific">Bacillus canaveralius</name>
    <dbReference type="NCBI Taxonomy" id="1403243"/>
    <lineage>
        <taxon>Bacteria</taxon>
        <taxon>Bacillati</taxon>
        <taxon>Bacillota</taxon>
        <taxon>Bacilli</taxon>
        <taxon>Bacillales</taxon>
        <taxon>Bacillaceae</taxon>
        <taxon>Bacillus</taxon>
    </lineage>
</organism>
<evidence type="ECO:0000313" key="3">
    <source>
        <dbReference type="Proteomes" id="UP000234951"/>
    </source>
</evidence>
<name>A0A2N5GN86_9BACI</name>
<dbReference type="Proteomes" id="UP000235114">
    <property type="component" value="Unassembled WGS sequence"/>
</dbReference>
<dbReference type="OrthoDB" id="2889298at2"/>
<proteinExistence type="predicted"/>
<sequence>MDLPFIANPHGADTVPDLRKEIAQLKNNIIELEKCIFTIQQNCTHVFVEAEGYRKCTKCCKVEVCYY</sequence>
<dbReference type="RefSeq" id="WP_101576797.1">
    <property type="nucleotide sequence ID" value="NZ_PGVA01000016.1"/>
</dbReference>
<reference evidence="2 4" key="2">
    <citation type="submission" date="2017-12" db="EMBL/GenBank/DDBJ databases">
        <title>Comparative Functional Genomics of Dry Heat Resistant strains isolated from the Viking Spacecraft.</title>
        <authorList>
            <person name="Seuylemezian A."/>
            <person name="Cooper K."/>
            <person name="Vaishampayan P."/>
        </authorList>
    </citation>
    <scope>NUCLEOTIDE SEQUENCE [LARGE SCALE GENOMIC DNA]</scope>
    <source>
        <strain evidence="2 4">ATCC 29669</strain>
    </source>
</reference>
<keyword evidence="4" id="KW-1185">Reference proteome</keyword>
<evidence type="ECO:0000313" key="1">
    <source>
        <dbReference type="EMBL" id="PLR83740.1"/>
    </source>
</evidence>
<evidence type="ECO:0000313" key="4">
    <source>
        <dbReference type="Proteomes" id="UP000235114"/>
    </source>
</evidence>
<gene>
    <name evidence="1" type="ORF">CU635_08335</name>
    <name evidence="2" type="ORF">CVD25_11915</name>
</gene>
<protein>
    <submittedName>
        <fullName evidence="1">Uncharacterized protein</fullName>
    </submittedName>
</protein>
<accession>A0A2N5GN86</accession>
<dbReference type="AlphaFoldDB" id="A0A2N5GN86"/>
<dbReference type="EMBL" id="PGVA01000016">
    <property type="protein sequence ID" value="PLR83740.1"/>
    <property type="molecule type" value="Genomic_DNA"/>
</dbReference>
<dbReference type="Proteomes" id="UP000234951">
    <property type="component" value="Unassembled WGS sequence"/>
</dbReference>
<dbReference type="EMBL" id="PGVD01000032">
    <property type="protein sequence ID" value="PLR96426.1"/>
    <property type="molecule type" value="Genomic_DNA"/>
</dbReference>
<comment type="caution">
    <text evidence="1">The sequence shown here is derived from an EMBL/GenBank/DDBJ whole genome shotgun (WGS) entry which is preliminary data.</text>
</comment>
<reference evidence="1 3" key="1">
    <citation type="submission" date="2017-11" db="EMBL/GenBank/DDBJ databases">
        <title>Comparitive Functional Genomics of Dry Heat Resistant strains isolated from the Viking Spacecraft.</title>
        <authorList>
            <person name="Seuylemezian A."/>
            <person name="Cooper K."/>
            <person name="Vaishampayan P."/>
        </authorList>
    </citation>
    <scope>NUCLEOTIDE SEQUENCE [LARGE SCALE GENOMIC DNA]</scope>
    <source>
        <strain evidence="1 3">M4.6</strain>
    </source>
</reference>